<keyword evidence="4" id="KW-0285">Flavoprotein</keyword>
<gene>
    <name evidence="12" type="ORF">SAMN05443637_1053</name>
</gene>
<dbReference type="InterPro" id="IPR051793">
    <property type="entry name" value="NADH:flavin_oxidoreductase"/>
</dbReference>
<keyword evidence="7" id="KW-0560">Oxidoreductase</keyword>
<evidence type="ECO:0000256" key="5">
    <source>
        <dbReference type="ARBA" id="ARBA00022643"/>
    </source>
</evidence>
<keyword evidence="6" id="KW-0479">Metal-binding</keyword>
<evidence type="ECO:0000256" key="2">
    <source>
        <dbReference type="ARBA" id="ARBA00001966"/>
    </source>
</evidence>
<evidence type="ECO:0000256" key="4">
    <source>
        <dbReference type="ARBA" id="ARBA00022630"/>
    </source>
</evidence>
<dbReference type="InterPro" id="IPR023987">
    <property type="entry name" value="CHP03977_oxidoreductase"/>
</dbReference>
<dbReference type="GO" id="GO:0051536">
    <property type="term" value="F:iron-sulfur cluster binding"/>
    <property type="evidence" value="ECO:0007669"/>
    <property type="project" value="UniProtKB-KW"/>
</dbReference>
<dbReference type="Gene3D" id="3.40.50.720">
    <property type="entry name" value="NAD(P)-binding Rossmann-like Domain"/>
    <property type="match status" value="1"/>
</dbReference>
<evidence type="ECO:0000313" key="12">
    <source>
        <dbReference type="EMBL" id="SHK32145.1"/>
    </source>
</evidence>
<feature type="domain" description="FAD/NAD(P)-binding" evidence="11">
    <location>
        <begin position="371"/>
        <end position="592"/>
    </location>
</feature>
<dbReference type="EMBL" id="FRAP01000005">
    <property type="protein sequence ID" value="SHK32145.1"/>
    <property type="molecule type" value="Genomic_DNA"/>
</dbReference>
<evidence type="ECO:0000313" key="13">
    <source>
        <dbReference type="Proteomes" id="UP000184363"/>
    </source>
</evidence>
<keyword evidence="13" id="KW-1185">Reference proteome</keyword>
<dbReference type="NCBIfam" id="TIGR03997">
    <property type="entry name" value="mycofact_OYE_2"/>
    <property type="match status" value="1"/>
</dbReference>
<evidence type="ECO:0000259" key="10">
    <source>
        <dbReference type="Pfam" id="PF00724"/>
    </source>
</evidence>
<evidence type="ECO:0000256" key="1">
    <source>
        <dbReference type="ARBA" id="ARBA00001917"/>
    </source>
</evidence>
<keyword evidence="8" id="KW-0408">Iron</keyword>
<dbReference type="Gene3D" id="3.20.20.70">
    <property type="entry name" value="Aldolase class I"/>
    <property type="match status" value="1"/>
</dbReference>
<dbReference type="GO" id="GO:0010181">
    <property type="term" value="F:FMN binding"/>
    <property type="evidence" value="ECO:0007669"/>
    <property type="project" value="InterPro"/>
</dbReference>
<organism evidence="12 13">
    <name type="scientific">Pseudonocardia thermophila</name>
    <dbReference type="NCBI Taxonomy" id="1848"/>
    <lineage>
        <taxon>Bacteria</taxon>
        <taxon>Bacillati</taxon>
        <taxon>Actinomycetota</taxon>
        <taxon>Actinomycetes</taxon>
        <taxon>Pseudonocardiales</taxon>
        <taxon>Pseudonocardiaceae</taxon>
        <taxon>Pseudonocardia</taxon>
    </lineage>
</organism>
<keyword evidence="9" id="KW-0411">Iron-sulfur</keyword>
<comment type="similarity">
    <text evidence="3">In the N-terminal section; belongs to the NADH:flavin oxidoreductase/NADH oxidase family.</text>
</comment>
<dbReference type="PANTHER" id="PTHR42917:SF2">
    <property type="entry name" value="2,4-DIENOYL-COA REDUCTASE [(2E)-ENOYL-COA-PRODUCING]"/>
    <property type="match status" value="1"/>
</dbReference>
<dbReference type="STRING" id="1848.SAMN05443637_1053"/>
<comment type="cofactor">
    <cofactor evidence="2">
        <name>[4Fe-4S] cluster</name>
        <dbReference type="ChEBI" id="CHEBI:49883"/>
    </cofactor>
</comment>
<dbReference type="InterPro" id="IPR023753">
    <property type="entry name" value="FAD/NAD-binding_dom"/>
</dbReference>
<dbReference type="GO" id="GO:0033543">
    <property type="term" value="P:fatty acid beta-oxidation, unsaturated, even number, reductase/isomerase pathway"/>
    <property type="evidence" value="ECO:0007669"/>
    <property type="project" value="TreeGrafter"/>
</dbReference>
<sequence>MSLLHSPFDLGPLRLRNRIVFAAHLTAAAEAGLPTAQHAAYYAARAAGGTGLVITEEHSVLPGDQPYEKLIRGGDPAALPGYRAITDAVHAHDVPILAQLNHNGAQSSGMYSREPIRAPSPIADPMFREVPVEITTREIRELTDGYARAAQLCVEGGFDGVELQCSHASILRQFLSPLTNRRTDRYGGGIENRSRIVREIAAAVRDAIGDRVLGVRLCGDEGLPGGTPLAEAVETARLLAADGTVTYVNTATGVATATLHLIEAPMSVPPGYALPVAAAIRRAGLPVIGIGRFTTHAAAEAALAGGHCDLVGVVRGQIADPAWARGPTMPCVGCNQECVGRVGFNQRLGCLANPRAGRESIALPAPTRRRRVLVVGGGPAGLTAAESAARRGHDVVLCERSAAVGGALRLAASAPHRGEFARLVDALHAACLRAGVDVRTGMAVDADAVAAEGADAVVVATGAVPRRPAWAVGIERIVDVRDVLAGRVAPAGDVVVHDELGSHEATSVAELLAARGCRVELSTPALTVAQVLGTTLDSEHFHRRAAAAGITLSDELAVVGAAADGAGVRLQLLRHTTGEALERYCDWVVCAVPALPADDLWRALRERGIPAQRIGDCVAPRRADSAIRDGERVGMGL</sequence>
<name>A0A1M6RI55_PSETH</name>
<proteinExistence type="inferred from homology"/>
<dbReference type="Pfam" id="PF07992">
    <property type="entry name" value="Pyr_redox_2"/>
    <property type="match status" value="1"/>
</dbReference>
<dbReference type="PANTHER" id="PTHR42917">
    <property type="entry name" value="2,4-DIENOYL-COA REDUCTASE"/>
    <property type="match status" value="1"/>
</dbReference>
<dbReference type="InterPro" id="IPR001155">
    <property type="entry name" value="OxRdtase_FMN_N"/>
</dbReference>
<evidence type="ECO:0000256" key="8">
    <source>
        <dbReference type="ARBA" id="ARBA00023004"/>
    </source>
</evidence>
<dbReference type="SUPFAM" id="SSF51395">
    <property type="entry name" value="FMN-linked oxidoreductases"/>
    <property type="match status" value="1"/>
</dbReference>
<dbReference type="SUPFAM" id="SSF51905">
    <property type="entry name" value="FAD/NAD(P)-binding domain"/>
    <property type="match status" value="1"/>
</dbReference>
<dbReference type="Gene3D" id="3.50.50.60">
    <property type="entry name" value="FAD/NAD(P)-binding domain"/>
    <property type="match status" value="1"/>
</dbReference>
<dbReference type="GO" id="GO:0046872">
    <property type="term" value="F:metal ion binding"/>
    <property type="evidence" value="ECO:0007669"/>
    <property type="project" value="UniProtKB-KW"/>
</dbReference>
<comment type="cofactor">
    <cofactor evidence="1">
        <name>FMN</name>
        <dbReference type="ChEBI" id="CHEBI:58210"/>
    </cofactor>
</comment>
<dbReference type="InterPro" id="IPR013785">
    <property type="entry name" value="Aldolase_TIM"/>
</dbReference>
<feature type="domain" description="NADH:flavin oxidoreductase/NADH oxidase N-terminal" evidence="10">
    <location>
        <begin position="4"/>
        <end position="324"/>
    </location>
</feature>
<protein>
    <submittedName>
        <fullName evidence="12">2,4-dienoyl-CoA reductase (NADPH2)</fullName>
    </submittedName>
</protein>
<dbReference type="GO" id="GO:0008670">
    <property type="term" value="F:2,4-dienoyl-CoA reductase (NADPH) activity"/>
    <property type="evidence" value="ECO:0007669"/>
    <property type="project" value="TreeGrafter"/>
</dbReference>
<evidence type="ECO:0000259" key="11">
    <source>
        <dbReference type="Pfam" id="PF07992"/>
    </source>
</evidence>
<dbReference type="RefSeq" id="WP_073456358.1">
    <property type="nucleotide sequence ID" value="NZ_CALGVN010000013.1"/>
</dbReference>
<evidence type="ECO:0000256" key="9">
    <source>
        <dbReference type="ARBA" id="ARBA00023014"/>
    </source>
</evidence>
<dbReference type="Proteomes" id="UP000184363">
    <property type="component" value="Unassembled WGS sequence"/>
</dbReference>
<dbReference type="PRINTS" id="PR00368">
    <property type="entry name" value="FADPNR"/>
</dbReference>
<dbReference type="AlphaFoldDB" id="A0A1M6RI55"/>
<evidence type="ECO:0000256" key="6">
    <source>
        <dbReference type="ARBA" id="ARBA00022723"/>
    </source>
</evidence>
<accession>A0A1M6RI55</accession>
<keyword evidence="5" id="KW-0288">FMN</keyword>
<dbReference type="InterPro" id="IPR036188">
    <property type="entry name" value="FAD/NAD-bd_sf"/>
</dbReference>
<dbReference type="SUPFAM" id="SSF51971">
    <property type="entry name" value="Nucleotide-binding domain"/>
    <property type="match status" value="1"/>
</dbReference>
<reference evidence="12 13" key="1">
    <citation type="submission" date="2016-11" db="EMBL/GenBank/DDBJ databases">
        <authorList>
            <person name="Jaros S."/>
            <person name="Januszkiewicz K."/>
            <person name="Wedrychowicz H."/>
        </authorList>
    </citation>
    <scope>NUCLEOTIDE SEQUENCE [LARGE SCALE GENOMIC DNA]</scope>
    <source>
        <strain evidence="12 13">DSM 43832</strain>
    </source>
</reference>
<dbReference type="OrthoDB" id="3169239at2"/>
<dbReference type="Pfam" id="PF00724">
    <property type="entry name" value="Oxidored_FMN"/>
    <property type="match status" value="1"/>
</dbReference>
<evidence type="ECO:0000256" key="3">
    <source>
        <dbReference type="ARBA" id="ARBA00011048"/>
    </source>
</evidence>
<evidence type="ECO:0000256" key="7">
    <source>
        <dbReference type="ARBA" id="ARBA00023002"/>
    </source>
</evidence>